<dbReference type="KEGG" id="adl:AURDEDRAFT_184982"/>
<protein>
    <recommendedName>
        <fullName evidence="3">F-box domain-containing protein</fullName>
    </recommendedName>
</protein>
<name>J0D2Z2_AURST</name>
<gene>
    <name evidence="1" type="ORF">AURDEDRAFT_184982</name>
</gene>
<evidence type="ECO:0000313" key="1">
    <source>
        <dbReference type="EMBL" id="EJD44506.1"/>
    </source>
</evidence>
<dbReference type="InParanoid" id="J0D2Z2"/>
<dbReference type="InterPro" id="IPR032675">
    <property type="entry name" value="LRR_dom_sf"/>
</dbReference>
<dbReference type="Gene3D" id="3.80.10.10">
    <property type="entry name" value="Ribonuclease Inhibitor"/>
    <property type="match status" value="1"/>
</dbReference>
<accession>J0D2Z2</accession>
<dbReference type="SUPFAM" id="SSF52047">
    <property type="entry name" value="RNI-like"/>
    <property type="match status" value="1"/>
</dbReference>
<dbReference type="EMBL" id="JH687770">
    <property type="protein sequence ID" value="EJD44506.1"/>
    <property type="molecule type" value="Genomic_DNA"/>
</dbReference>
<dbReference type="OMA" id="IDANSMW"/>
<keyword evidence="2" id="KW-1185">Reference proteome</keyword>
<organism evidence="1 2">
    <name type="scientific">Auricularia subglabra (strain TFB-10046 / SS5)</name>
    <name type="common">White-rot fungus</name>
    <name type="synonym">Auricularia delicata (strain TFB10046)</name>
    <dbReference type="NCBI Taxonomy" id="717982"/>
    <lineage>
        <taxon>Eukaryota</taxon>
        <taxon>Fungi</taxon>
        <taxon>Dikarya</taxon>
        <taxon>Basidiomycota</taxon>
        <taxon>Agaricomycotina</taxon>
        <taxon>Agaricomycetes</taxon>
        <taxon>Auriculariales</taxon>
        <taxon>Auriculariaceae</taxon>
        <taxon>Auricularia</taxon>
    </lineage>
</organism>
<sequence length="407" mass="46571">MQHLTHVYWYGDGVRKQAPLGYLCLLLSSPTLRSLTLSNVWLRADGTNIGTVGIGVRELHIDFSHLVQNIEEARPEFLDSHLACFDSLIDHLRPQLERLTLSGCAFRLSSLASGLWPSLRSFTLTRGDATLDCAWAMFLAQTPMLYSLTVALSPRDCWTILLPVADASEAGLLSRLRHFTISFPRPEDHVFRSLPGDLQELSLRDSPRYYTMRRYYRTTWTSEPLQSSSDVIRIFTVLSAANLNSLELAYLEDDKEFQMLALLSQSCPNLRLLELHRYPATPSFQDAWYKNELRIPVDAIADSLAAFECLRVLKLNLSFTDADVGRHKGTIPLDYWDRLAEFIEAQRQTIVARLPQVKMLSILHSSRRGMGWHTWSIRRGDSTGNAGVVYEDIYDETFYGWKDWDWC</sequence>
<evidence type="ECO:0000313" key="2">
    <source>
        <dbReference type="Proteomes" id="UP000006514"/>
    </source>
</evidence>
<dbReference type="Proteomes" id="UP000006514">
    <property type="component" value="Unassembled WGS sequence"/>
</dbReference>
<proteinExistence type="predicted"/>
<reference evidence="2" key="1">
    <citation type="journal article" date="2012" name="Science">
        <title>The Paleozoic origin of enzymatic lignin decomposition reconstructed from 31 fungal genomes.</title>
        <authorList>
            <person name="Floudas D."/>
            <person name="Binder M."/>
            <person name="Riley R."/>
            <person name="Barry K."/>
            <person name="Blanchette R.A."/>
            <person name="Henrissat B."/>
            <person name="Martinez A.T."/>
            <person name="Otillar R."/>
            <person name="Spatafora J.W."/>
            <person name="Yadav J.S."/>
            <person name="Aerts A."/>
            <person name="Benoit I."/>
            <person name="Boyd A."/>
            <person name="Carlson A."/>
            <person name="Copeland A."/>
            <person name="Coutinho P.M."/>
            <person name="de Vries R.P."/>
            <person name="Ferreira P."/>
            <person name="Findley K."/>
            <person name="Foster B."/>
            <person name="Gaskell J."/>
            <person name="Glotzer D."/>
            <person name="Gorecki P."/>
            <person name="Heitman J."/>
            <person name="Hesse C."/>
            <person name="Hori C."/>
            <person name="Igarashi K."/>
            <person name="Jurgens J.A."/>
            <person name="Kallen N."/>
            <person name="Kersten P."/>
            <person name="Kohler A."/>
            <person name="Kuees U."/>
            <person name="Kumar T.K.A."/>
            <person name="Kuo A."/>
            <person name="LaButti K."/>
            <person name="Larrondo L.F."/>
            <person name="Lindquist E."/>
            <person name="Ling A."/>
            <person name="Lombard V."/>
            <person name="Lucas S."/>
            <person name="Lundell T."/>
            <person name="Martin R."/>
            <person name="McLaughlin D.J."/>
            <person name="Morgenstern I."/>
            <person name="Morin E."/>
            <person name="Murat C."/>
            <person name="Nagy L.G."/>
            <person name="Nolan M."/>
            <person name="Ohm R.A."/>
            <person name="Patyshakuliyeva A."/>
            <person name="Rokas A."/>
            <person name="Ruiz-Duenas F.J."/>
            <person name="Sabat G."/>
            <person name="Salamov A."/>
            <person name="Samejima M."/>
            <person name="Schmutz J."/>
            <person name="Slot J.C."/>
            <person name="St John F."/>
            <person name="Stenlid J."/>
            <person name="Sun H."/>
            <person name="Sun S."/>
            <person name="Syed K."/>
            <person name="Tsang A."/>
            <person name="Wiebenga A."/>
            <person name="Young D."/>
            <person name="Pisabarro A."/>
            <person name="Eastwood D.C."/>
            <person name="Martin F."/>
            <person name="Cullen D."/>
            <person name="Grigoriev I.V."/>
            <person name="Hibbett D.S."/>
        </authorList>
    </citation>
    <scope>NUCLEOTIDE SEQUENCE [LARGE SCALE GENOMIC DNA]</scope>
    <source>
        <strain evidence="2">TFB10046</strain>
    </source>
</reference>
<dbReference type="AlphaFoldDB" id="J0D2Z2"/>
<evidence type="ECO:0008006" key="3">
    <source>
        <dbReference type="Google" id="ProtNLM"/>
    </source>
</evidence>